<evidence type="ECO:0000313" key="7">
    <source>
        <dbReference type="EMBL" id="SFI95043.1"/>
    </source>
</evidence>
<feature type="active site" description="Nucleophile" evidence="4">
    <location>
        <position position="65"/>
    </location>
</feature>
<accession>A0A1I3MDJ0</accession>
<comment type="similarity">
    <text evidence="2">Belongs to the ACC deaminase/D-cysteine desulfhydrase family.</text>
</comment>
<dbReference type="STRING" id="1150112.SAMN04487893_102125"/>
<name>A0A1I3MDJ0_9FLAO</name>
<dbReference type="Pfam" id="PF00291">
    <property type="entry name" value="PALP"/>
    <property type="match status" value="1"/>
</dbReference>
<sequence length="295" mass="33233">MFEEELVSNEKIEFDFPDGIELYIKREDLLHKEISGNKFRKLKYNFKEAKGLGFSKIVTFGGAYSNHIAATAAAGRIYGMQTIGIIRGDELVSNFMNNPTLKKAHDDGMRFEFISRTEYRKRNDIGFLEMLKKTYPDSYIIPEGGTNEVAVLGCEEILKTKDNSFDVICCAVGTGGTLSGLIKTSNSNQKILGFPALKGDFLSEDIRKFVGEKSNWELNLEYHFGGYGKMTNELMLFIGKFKKDTGILLDPIYTCKMMFGIMDLIEKRKFKKGSKILAIHTGGLQGWNDSIKLKG</sequence>
<keyword evidence="8" id="KW-1185">Reference proteome</keyword>
<dbReference type="EMBL" id="FORU01000002">
    <property type="protein sequence ID" value="SFI95043.1"/>
    <property type="molecule type" value="Genomic_DNA"/>
</dbReference>
<dbReference type="PANTHER" id="PTHR43780">
    <property type="entry name" value="1-AMINOCYCLOPROPANE-1-CARBOXYLATE DEAMINASE-RELATED"/>
    <property type="match status" value="1"/>
</dbReference>
<dbReference type="RefSeq" id="WP_177190149.1">
    <property type="nucleotide sequence ID" value="NZ_FORU01000002.1"/>
</dbReference>
<dbReference type="Proteomes" id="UP000243887">
    <property type="component" value="Unassembled WGS sequence"/>
</dbReference>
<dbReference type="Gene3D" id="3.40.50.1100">
    <property type="match status" value="2"/>
</dbReference>
<evidence type="ECO:0000256" key="1">
    <source>
        <dbReference type="ARBA" id="ARBA00001933"/>
    </source>
</evidence>
<proteinExistence type="inferred from homology"/>
<comment type="cofactor">
    <cofactor evidence="1">
        <name>pyridoxal 5'-phosphate</name>
        <dbReference type="ChEBI" id="CHEBI:597326"/>
    </cofactor>
</comment>
<protein>
    <submittedName>
        <fullName evidence="7">1-aminocyclopropane-1-carboxylate deaminase</fullName>
    </submittedName>
</protein>
<dbReference type="InterPro" id="IPR027278">
    <property type="entry name" value="ACCD_DCysDesulf"/>
</dbReference>
<dbReference type="PANTHER" id="PTHR43780:SF2">
    <property type="entry name" value="1-AMINOCYCLOPROPANE-1-CARBOXYLATE DEAMINASE-RELATED"/>
    <property type="match status" value="1"/>
</dbReference>
<dbReference type="AlphaFoldDB" id="A0A1I3MDJ0"/>
<dbReference type="InterPro" id="IPR036052">
    <property type="entry name" value="TrpB-like_PALP_sf"/>
</dbReference>
<dbReference type="SUPFAM" id="SSF53686">
    <property type="entry name" value="Tryptophan synthase beta subunit-like PLP-dependent enzymes"/>
    <property type="match status" value="1"/>
</dbReference>
<feature type="modified residue" description="N6-(pyridoxal phosphate)lysine" evidence="5">
    <location>
        <position position="38"/>
    </location>
</feature>
<evidence type="ECO:0000313" key="8">
    <source>
        <dbReference type="Proteomes" id="UP000243887"/>
    </source>
</evidence>
<dbReference type="InterPro" id="IPR001926">
    <property type="entry name" value="TrpB-like_PALP"/>
</dbReference>
<dbReference type="PIRSF" id="PIRSF006278">
    <property type="entry name" value="ACCD_DCysDesulf"/>
    <property type="match status" value="1"/>
</dbReference>
<dbReference type="GO" id="GO:0019148">
    <property type="term" value="F:D-cysteine desulfhydrase activity"/>
    <property type="evidence" value="ECO:0007669"/>
    <property type="project" value="TreeGrafter"/>
</dbReference>
<gene>
    <name evidence="7" type="ORF">SAMN04487893_102125</name>
</gene>
<evidence type="ECO:0000256" key="4">
    <source>
        <dbReference type="PIRSR" id="PIRSR006278-1"/>
    </source>
</evidence>
<keyword evidence="3 5" id="KW-0663">Pyridoxal phosphate</keyword>
<evidence type="ECO:0000259" key="6">
    <source>
        <dbReference type="Pfam" id="PF00291"/>
    </source>
</evidence>
<evidence type="ECO:0000256" key="3">
    <source>
        <dbReference type="ARBA" id="ARBA00022898"/>
    </source>
</evidence>
<feature type="domain" description="Tryptophan synthase beta chain-like PALP" evidence="6">
    <location>
        <begin position="19"/>
        <end position="282"/>
    </location>
</feature>
<evidence type="ECO:0000256" key="5">
    <source>
        <dbReference type="PIRSR" id="PIRSR006278-2"/>
    </source>
</evidence>
<evidence type="ECO:0000256" key="2">
    <source>
        <dbReference type="ARBA" id="ARBA00008639"/>
    </source>
</evidence>
<reference evidence="8" key="1">
    <citation type="submission" date="2016-10" db="EMBL/GenBank/DDBJ databases">
        <authorList>
            <person name="Varghese N."/>
            <person name="Submissions S."/>
        </authorList>
    </citation>
    <scope>NUCLEOTIDE SEQUENCE [LARGE SCALE GENOMIC DNA]</scope>
    <source>
        <strain evidence="8">DSM 26542</strain>
    </source>
</reference>
<organism evidence="7 8">
    <name type="scientific">Myroides guanonis</name>
    <dbReference type="NCBI Taxonomy" id="1150112"/>
    <lineage>
        <taxon>Bacteria</taxon>
        <taxon>Pseudomonadati</taxon>
        <taxon>Bacteroidota</taxon>
        <taxon>Flavobacteriia</taxon>
        <taxon>Flavobacteriales</taxon>
        <taxon>Flavobacteriaceae</taxon>
        <taxon>Myroides</taxon>
    </lineage>
</organism>